<feature type="chain" id="PRO_5043654064" description="Selenoprotein T" evidence="2">
    <location>
        <begin position="27"/>
        <end position="79"/>
    </location>
</feature>
<proteinExistence type="predicted"/>
<evidence type="ECO:0000256" key="1">
    <source>
        <dbReference type="SAM" id="MobiDB-lite"/>
    </source>
</evidence>
<keyword evidence="2" id="KW-0732">Signal</keyword>
<evidence type="ECO:0000313" key="3">
    <source>
        <dbReference type="EMBL" id="KAK7916261.1"/>
    </source>
</evidence>
<sequence length="79" mass="8616">MAEFSGGGLLAALLLFTALTIKDVYVGMHRGHGQDQRGPRDEAEDRGRFSAGEEQSRPSKSWSSTGNLGPVLRFQYCIS</sequence>
<dbReference type="Proteomes" id="UP001460270">
    <property type="component" value="Unassembled WGS sequence"/>
</dbReference>
<evidence type="ECO:0000313" key="4">
    <source>
        <dbReference type="Proteomes" id="UP001460270"/>
    </source>
</evidence>
<reference evidence="4" key="1">
    <citation type="submission" date="2024-04" db="EMBL/GenBank/DDBJ databases">
        <title>Salinicola lusitanus LLJ914,a marine bacterium isolated from the Okinawa Trough.</title>
        <authorList>
            <person name="Li J."/>
        </authorList>
    </citation>
    <scope>NUCLEOTIDE SEQUENCE [LARGE SCALE GENOMIC DNA]</scope>
</reference>
<feature type="compositionally biased region" description="Basic and acidic residues" evidence="1">
    <location>
        <begin position="32"/>
        <end position="48"/>
    </location>
</feature>
<organism evidence="3 4">
    <name type="scientific">Mugilogobius chulae</name>
    <name type="common">yellowstripe goby</name>
    <dbReference type="NCBI Taxonomy" id="88201"/>
    <lineage>
        <taxon>Eukaryota</taxon>
        <taxon>Metazoa</taxon>
        <taxon>Chordata</taxon>
        <taxon>Craniata</taxon>
        <taxon>Vertebrata</taxon>
        <taxon>Euteleostomi</taxon>
        <taxon>Actinopterygii</taxon>
        <taxon>Neopterygii</taxon>
        <taxon>Teleostei</taxon>
        <taxon>Neoteleostei</taxon>
        <taxon>Acanthomorphata</taxon>
        <taxon>Gobiaria</taxon>
        <taxon>Gobiiformes</taxon>
        <taxon>Gobioidei</taxon>
        <taxon>Gobiidae</taxon>
        <taxon>Gobionellinae</taxon>
        <taxon>Mugilogobius</taxon>
    </lineage>
</organism>
<protein>
    <recommendedName>
        <fullName evidence="5">Selenoprotein T</fullName>
    </recommendedName>
</protein>
<dbReference type="AlphaFoldDB" id="A0AAW0PFM0"/>
<feature type="signal peptide" evidence="2">
    <location>
        <begin position="1"/>
        <end position="26"/>
    </location>
</feature>
<evidence type="ECO:0008006" key="5">
    <source>
        <dbReference type="Google" id="ProtNLM"/>
    </source>
</evidence>
<accession>A0AAW0PFM0</accession>
<keyword evidence="4" id="KW-1185">Reference proteome</keyword>
<dbReference type="EMBL" id="JBBPFD010000008">
    <property type="protein sequence ID" value="KAK7916261.1"/>
    <property type="molecule type" value="Genomic_DNA"/>
</dbReference>
<name>A0AAW0PFM0_9GOBI</name>
<gene>
    <name evidence="3" type="ORF">WMY93_012022</name>
</gene>
<evidence type="ECO:0000256" key="2">
    <source>
        <dbReference type="SAM" id="SignalP"/>
    </source>
</evidence>
<comment type="caution">
    <text evidence="3">The sequence shown here is derived from an EMBL/GenBank/DDBJ whole genome shotgun (WGS) entry which is preliminary data.</text>
</comment>
<feature type="region of interest" description="Disordered" evidence="1">
    <location>
        <begin position="30"/>
        <end position="68"/>
    </location>
</feature>
<feature type="compositionally biased region" description="Polar residues" evidence="1">
    <location>
        <begin position="58"/>
        <end position="67"/>
    </location>
</feature>